<dbReference type="GO" id="GO:0005524">
    <property type="term" value="F:ATP binding"/>
    <property type="evidence" value="ECO:0007669"/>
    <property type="project" value="InterPro"/>
</dbReference>
<proteinExistence type="predicted"/>
<dbReference type="InterPro" id="IPR028081">
    <property type="entry name" value="Leu-bd"/>
</dbReference>
<reference evidence="4" key="1">
    <citation type="journal article" date="2014" name="Front. Microbiol.">
        <title>High frequency of phylogenetically diverse reductive dehalogenase-homologous genes in deep subseafloor sedimentary metagenomes.</title>
        <authorList>
            <person name="Kawai M."/>
            <person name="Futagami T."/>
            <person name="Toyoda A."/>
            <person name="Takaki Y."/>
            <person name="Nishi S."/>
            <person name="Hori S."/>
            <person name="Arai W."/>
            <person name="Tsubouchi T."/>
            <person name="Morono Y."/>
            <person name="Uchiyama I."/>
            <person name="Ito T."/>
            <person name="Fujiyama A."/>
            <person name="Inagaki F."/>
            <person name="Takami H."/>
        </authorList>
    </citation>
    <scope>NUCLEOTIDE SEQUENCE</scope>
    <source>
        <strain evidence="4">Expedition CK06-06</strain>
    </source>
</reference>
<feature type="transmembrane region" description="Helical" evidence="2">
    <location>
        <begin position="151"/>
        <end position="174"/>
    </location>
</feature>
<protein>
    <recommendedName>
        <fullName evidence="3">Protein kinase domain-containing protein</fullName>
    </recommendedName>
</protein>
<dbReference type="Pfam" id="PF13458">
    <property type="entry name" value="Peripla_BP_6"/>
    <property type="match status" value="1"/>
</dbReference>
<keyword evidence="2" id="KW-0812">Transmembrane</keyword>
<dbReference type="Gene3D" id="3.40.50.2300">
    <property type="match status" value="1"/>
</dbReference>
<accession>X0RYY7</accession>
<dbReference type="InterPro" id="IPR028082">
    <property type="entry name" value="Peripla_BP_I"/>
</dbReference>
<feature type="non-terminal residue" evidence="4">
    <location>
        <position position="1"/>
    </location>
</feature>
<dbReference type="SUPFAM" id="SSF56112">
    <property type="entry name" value="Protein kinase-like (PK-like)"/>
    <property type="match status" value="1"/>
</dbReference>
<keyword evidence="1" id="KW-0732">Signal</keyword>
<dbReference type="Gene3D" id="1.10.510.10">
    <property type="entry name" value="Transferase(Phosphotransferase) domain 1"/>
    <property type="match status" value="1"/>
</dbReference>
<keyword evidence="2" id="KW-1133">Transmembrane helix</keyword>
<organism evidence="4">
    <name type="scientific">marine sediment metagenome</name>
    <dbReference type="NCBI Taxonomy" id="412755"/>
    <lineage>
        <taxon>unclassified sequences</taxon>
        <taxon>metagenomes</taxon>
        <taxon>ecological metagenomes</taxon>
    </lineage>
</organism>
<dbReference type="PANTHER" id="PTHR47235:SF1">
    <property type="entry name" value="BLR6548 PROTEIN"/>
    <property type="match status" value="1"/>
</dbReference>
<keyword evidence="2" id="KW-0472">Membrane</keyword>
<name>X0RYY7_9ZZZZ</name>
<evidence type="ECO:0000259" key="3">
    <source>
        <dbReference type="PROSITE" id="PS50011"/>
    </source>
</evidence>
<dbReference type="Pfam" id="PF00069">
    <property type="entry name" value="Pkinase"/>
    <property type="match status" value="1"/>
</dbReference>
<evidence type="ECO:0000256" key="2">
    <source>
        <dbReference type="SAM" id="Phobius"/>
    </source>
</evidence>
<comment type="caution">
    <text evidence="4">The sequence shown here is derived from an EMBL/GenBank/DDBJ whole genome shotgun (WGS) entry which is preliminary data.</text>
</comment>
<gene>
    <name evidence="4" type="ORF">S01H1_13206</name>
</gene>
<dbReference type="PANTHER" id="PTHR47235">
    <property type="entry name" value="BLR6548 PROTEIN"/>
    <property type="match status" value="1"/>
</dbReference>
<dbReference type="PROSITE" id="PS50011">
    <property type="entry name" value="PROTEIN_KINASE_DOM"/>
    <property type="match status" value="1"/>
</dbReference>
<dbReference type="SUPFAM" id="SSF53822">
    <property type="entry name" value="Periplasmic binding protein-like I"/>
    <property type="match status" value="1"/>
</dbReference>
<sequence length="408" mass="44691">DDTAKQITQLGQIVGTPYFMSPEQCESSQVDHRSDIYSLGATYYSLLTGTNPYEDAGSTVQVMYAHCHSEVIDPRKVNPTIPEACAAIIARAMAKQPDDRYQTAEEMLADLKCVGERAVNPESDGSQDASCYGLSRPHFQPRSWFHANRSLLTAAILGIFAVVGVLAVVLFLPLKPDGKGPTQPGAGDATASAASVQGVTDNKIIFGTTTAYSGPSRDLGQNMVLGIRTCFNAVNDAGGIHGRKLELVVLDDGYEPDRAIVNMKELFEDRNVFAVIGNVGTPTAKATVPYALEYRRLFFAPYTGANLLRQDPPDRYVFNYRASYADETSAMVRYFIDIKEVSPDQIAVFAQNDAYGDDGFRGVVRALRNYGIRENDILRVGYDRNSVQVAEAVERVVENRDSIRAIVM</sequence>
<dbReference type="EMBL" id="BARS01006810">
    <property type="protein sequence ID" value="GAF74034.1"/>
    <property type="molecule type" value="Genomic_DNA"/>
</dbReference>
<dbReference type="AlphaFoldDB" id="X0RYY7"/>
<dbReference type="InterPro" id="IPR000719">
    <property type="entry name" value="Prot_kinase_dom"/>
</dbReference>
<evidence type="ECO:0000313" key="4">
    <source>
        <dbReference type="EMBL" id="GAF74034.1"/>
    </source>
</evidence>
<evidence type="ECO:0000256" key="1">
    <source>
        <dbReference type="ARBA" id="ARBA00022729"/>
    </source>
</evidence>
<dbReference type="GO" id="GO:0004672">
    <property type="term" value="F:protein kinase activity"/>
    <property type="evidence" value="ECO:0007669"/>
    <property type="project" value="InterPro"/>
</dbReference>
<feature type="domain" description="Protein kinase" evidence="3">
    <location>
        <begin position="1"/>
        <end position="114"/>
    </location>
</feature>
<dbReference type="InterPro" id="IPR011009">
    <property type="entry name" value="Kinase-like_dom_sf"/>
</dbReference>
<feature type="non-terminal residue" evidence="4">
    <location>
        <position position="408"/>
    </location>
</feature>